<keyword evidence="3" id="KW-0812">Transmembrane</keyword>
<evidence type="ECO:0000313" key="5">
    <source>
        <dbReference type="Ensembl" id="ENSCABP00000023186.1"/>
    </source>
</evidence>
<reference evidence="5" key="1">
    <citation type="submission" date="2025-08" db="UniProtKB">
        <authorList>
            <consortium name="Ensembl"/>
        </authorList>
    </citation>
    <scope>IDENTIFICATION</scope>
</reference>
<dbReference type="InterPro" id="IPR011162">
    <property type="entry name" value="MHC_I/II-like_Ag-recog"/>
</dbReference>
<dbReference type="GeneTree" id="ENSGT01120000271825"/>
<dbReference type="SUPFAM" id="SSF48726">
    <property type="entry name" value="Immunoglobulin"/>
    <property type="match status" value="1"/>
</dbReference>
<dbReference type="Gene3D" id="3.30.500.10">
    <property type="entry name" value="MHC class I-like antigen recognition-like"/>
    <property type="match status" value="1"/>
</dbReference>
<proteinExistence type="predicted"/>
<dbReference type="Proteomes" id="UP000694404">
    <property type="component" value="Unplaced"/>
</dbReference>
<dbReference type="InterPro" id="IPR003006">
    <property type="entry name" value="Ig/MHC_CS"/>
</dbReference>
<keyword evidence="3" id="KW-0472">Membrane</keyword>
<name>A0A8C0IW53_CHEAB</name>
<dbReference type="Gene3D" id="2.60.40.10">
    <property type="entry name" value="Immunoglobulins"/>
    <property type="match status" value="1"/>
</dbReference>
<evidence type="ECO:0000313" key="6">
    <source>
        <dbReference type="Proteomes" id="UP000694404"/>
    </source>
</evidence>
<dbReference type="PANTHER" id="PTHR16675:SF67">
    <property type="entry name" value="IG-LIKE DOMAIN-CONTAINING PROTEIN"/>
    <property type="match status" value="1"/>
</dbReference>
<dbReference type="InterPro" id="IPR013783">
    <property type="entry name" value="Ig-like_fold"/>
</dbReference>
<sequence>MDPSLSLAQDGAEGRGTWLGVGGVTECGGVKALHPPTSCDSPGLSASQEHRRFISRQEHSPQQRFQVQTTGPLSQVQCWASQSQLQLKPFQPLLCLWSLLGQEAPDLFVPNPFRGTLRARGQLSVRPGARSETVKCQCHQLAERPSDPTRLQTHFQALSAGSQLSSSCTGVHTEQLHVTCALSGQAPVDPRFQYAYDGRDFISFDAQMGTWVAAMQPAFAQKQSWETGKTWTQFVQHYLQSECLGTLRSLVHSLRLPFSVSPQVSVSRRDTPDGSVTLSYILAEKDSSGILSNADNTYYRQSSLEISPQQDDGHRYACRVEHSSRGEPTVKGPLPLGILAAIVLAVLLLAGAVGAGVILWRRKSAGESWSPWSRDVGRFGAWGSPASPRGMVPPTAPRGEVGQG</sequence>
<evidence type="ECO:0000256" key="3">
    <source>
        <dbReference type="SAM" id="Phobius"/>
    </source>
</evidence>
<dbReference type="InterPro" id="IPR050208">
    <property type="entry name" value="MHC_class-I_related"/>
</dbReference>
<dbReference type="PANTHER" id="PTHR16675">
    <property type="entry name" value="MHC CLASS I-RELATED"/>
    <property type="match status" value="1"/>
</dbReference>
<dbReference type="GO" id="GO:0005615">
    <property type="term" value="C:extracellular space"/>
    <property type="evidence" value="ECO:0007669"/>
    <property type="project" value="TreeGrafter"/>
</dbReference>
<organism evidence="5 6">
    <name type="scientific">Chelonoidis abingdonii</name>
    <name type="common">Abingdon island giant tortoise</name>
    <name type="synonym">Testudo abingdonii</name>
    <dbReference type="NCBI Taxonomy" id="106734"/>
    <lineage>
        <taxon>Eukaryota</taxon>
        <taxon>Metazoa</taxon>
        <taxon>Chordata</taxon>
        <taxon>Craniata</taxon>
        <taxon>Vertebrata</taxon>
        <taxon>Euteleostomi</taxon>
        <taxon>Archelosauria</taxon>
        <taxon>Testudinata</taxon>
        <taxon>Testudines</taxon>
        <taxon>Cryptodira</taxon>
        <taxon>Durocryptodira</taxon>
        <taxon>Testudinoidea</taxon>
        <taxon>Testudinidae</taxon>
        <taxon>Chelonoidis</taxon>
    </lineage>
</organism>
<dbReference type="InterPro" id="IPR036179">
    <property type="entry name" value="Ig-like_dom_sf"/>
</dbReference>
<keyword evidence="6" id="KW-1185">Reference proteome</keyword>
<reference evidence="5" key="2">
    <citation type="submission" date="2025-09" db="UniProtKB">
        <authorList>
            <consortium name="Ensembl"/>
        </authorList>
    </citation>
    <scope>IDENTIFICATION</scope>
</reference>
<dbReference type="InterPro" id="IPR037055">
    <property type="entry name" value="MHC_I-like_Ag-recog_sf"/>
</dbReference>
<accession>A0A8C0IW53</accession>
<evidence type="ECO:0000256" key="2">
    <source>
        <dbReference type="SAM" id="MobiDB-lite"/>
    </source>
</evidence>
<evidence type="ECO:0000259" key="4">
    <source>
        <dbReference type="Pfam" id="PF00129"/>
    </source>
</evidence>
<dbReference type="Pfam" id="PF00129">
    <property type="entry name" value="MHC_I"/>
    <property type="match status" value="1"/>
</dbReference>
<dbReference type="AlphaFoldDB" id="A0A8C0IW53"/>
<keyword evidence="3" id="KW-1133">Transmembrane helix</keyword>
<dbReference type="Ensembl" id="ENSCABT00000025400.1">
    <property type="protein sequence ID" value="ENSCABP00000023186.1"/>
    <property type="gene ID" value="ENSCABG00000017073.1"/>
</dbReference>
<dbReference type="SUPFAM" id="SSF54452">
    <property type="entry name" value="MHC antigen-recognition domain"/>
    <property type="match status" value="1"/>
</dbReference>
<keyword evidence="1" id="KW-0325">Glycoprotein</keyword>
<dbReference type="GO" id="GO:0006955">
    <property type="term" value="P:immune response"/>
    <property type="evidence" value="ECO:0007669"/>
    <property type="project" value="TreeGrafter"/>
</dbReference>
<feature type="region of interest" description="Disordered" evidence="2">
    <location>
        <begin position="382"/>
        <end position="404"/>
    </location>
</feature>
<feature type="domain" description="MHC class I-like antigen recognition-like" evidence="4">
    <location>
        <begin position="163"/>
        <end position="251"/>
    </location>
</feature>
<dbReference type="InterPro" id="IPR011161">
    <property type="entry name" value="MHC_I-like_Ag-recog"/>
</dbReference>
<protein>
    <recommendedName>
        <fullName evidence="4">MHC class I-like antigen recognition-like domain-containing protein</fullName>
    </recommendedName>
</protein>
<dbReference type="PROSITE" id="PS00290">
    <property type="entry name" value="IG_MHC"/>
    <property type="match status" value="1"/>
</dbReference>
<evidence type="ECO:0000256" key="1">
    <source>
        <dbReference type="ARBA" id="ARBA00023180"/>
    </source>
</evidence>
<feature type="transmembrane region" description="Helical" evidence="3">
    <location>
        <begin position="334"/>
        <end position="360"/>
    </location>
</feature>
<dbReference type="GO" id="GO:0009897">
    <property type="term" value="C:external side of plasma membrane"/>
    <property type="evidence" value="ECO:0007669"/>
    <property type="project" value="TreeGrafter"/>
</dbReference>